<accession>A0A160VFQ9</accession>
<proteinExistence type="predicted"/>
<protein>
    <submittedName>
        <fullName evidence="1">Uncharacterized protein</fullName>
    </submittedName>
</protein>
<dbReference type="EMBL" id="FAXC01000195">
    <property type="protein sequence ID" value="CUV09182.1"/>
    <property type="molecule type" value="Genomic_DNA"/>
</dbReference>
<evidence type="ECO:0000313" key="1">
    <source>
        <dbReference type="EMBL" id="CUV09182.1"/>
    </source>
</evidence>
<reference evidence="1" key="1">
    <citation type="submission" date="2015-10" db="EMBL/GenBank/DDBJ databases">
        <authorList>
            <person name="Gilbert D.G."/>
        </authorList>
    </citation>
    <scope>NUCLEOTIDE SEQUENCE</scope>
</reference>
<name>A0A160VFQ9_9ZZZZ</name>
<sequence length="323" mass="36305">MHIQNSFQVLEKEIYGVRFLTSHEYIKNKLKFSKLKVITLLIIVGCQSNHLPIDERWIYISGKRELSVSGIATTTSEDTYLVVHDNKKKDQLRAGLVNLSADSLYSGLGWPVKDLPIDLEALTNISGMKDQYIAMGSWGFCYWLALDLSTKRLNLIKEFRIPGSGPPLNLESLVLWFAGDSCYIAWAHRGSVKEPSILFWGSIDLFAEVVTIQKEDSIFVTVPWPILDKRHMSDMGLDRDGILWAAATSDPGDDGPYESGIYKIGKFQKQNDKMEFLIADSFPKQFVFQRNKVEALTISGNKTVFATDDENLGAAINISINGK</sequence>
<dbReference type="AlphaFoldDB" id="A0A160VFQ9"/>
<organism evidence="1">
    <name type="scientific">hydrothermal vent metagenome</name>
    <dbReference type="NCBI Taxonomy" id="652676"/>
    <lineage>
        <taxon>unclassified sequences</taxon>
        <taxon>metagenomes</taxon>
        <taxon>ecological metagenomes</taxon>
    </lineage>
</organism>
<gene>
    <name evidence="1" type="ORF">MGWOODY_Mmi2470</name>
</gene>